<comment type="pathway">
    <text evidence="3">Protein modification; protein ubiquitination.</text>
</comment>
<dbReference type="InterPro" id="IPR011333">
    <property type="entry name" value="SKP1/BTB/POZ_sf"/>
</dbReference>
<evidence type="ECO:0000256" key="2">
    <source>
        <dbReference type="ARBA" id="ARBA00022786"/>
    </source>
</evidence>
<dbReference type="Proteomes" id="UP000095284">
    <property type="component" value="Unplaced"/>
</dbReference>
<evidence type="ECO:0000256" key="1">
    <source>
        <dbReference type="ARBA" id="ARBA00009993"/>
    </source>
</evidence>
<comment type="similarity">
    <text evidence="1 3">Belongs to the SKP1 family.</text>
</comment>
<evidence type="ECO:0000259" key="4">
    <source>
        <dbReference type="Pfam" id="PF01466"/>
    </source>
</evidence>
<dbReference type="OrthoDB" id="6771217at2759"/>
<keyword evidence="2 3" id="KW-0833">Ubl conjugation pathway</keyword>
<dbReference type="Gene3D" id="3.30.710.10">
    <property type="entry name" value="Potassium Channel Kv1.1, Chain A"/>
    <property type="match status" value="1"/>
</dbReference>
<dbReference type="SUPFAM" id="SSF81382">
    <property type="entry name" value="Skp1 dimerisation domain-like"/>
    <property type="match status" value="1"/>
</dbReference>
<dbReference type="UniPathway" id="UPA00143"/>
<feature type="domain" description="SKP1 component dimerisation" evidence="4">
    <location>
        <begin position="135"/>
        <end position="180"/>
    </location>
</feature>
<dbReference type="AlphaFoldDB" id="A0A1I7SAW8"/>
<keyword evidence="7" id="KW-1185">Reference proteome</keyword>
<evidence type="ECO:0000313" key="7">
    <source>
        <dbReference type="Proteomes" id="UP000659654"/>
    </source>
</evidence>
<dbReference type="Proteomes" id="UP000659654">
    <property type="component" value="Unassembled WGS sequence"/>
</dbReference>
<proteinExistence type="inferred from homology"/>
<dbReference type="SMART" id="SM00512">
    <property type="entry name" value="Skp1"/>
    <property type="match status" value="1"/>
</dbReference>
<sequence length="183" mass="20893">MAPVTESAASCSAEFPPALFNAVANMRLADDSIYALNLKFACQSKVIYDMIKNLGINFEEINEPVEIPCANVTRDTMVLIEDWMAHHPDDDRLSTTENAKFDKNLSKSELRWFRLLNEDELYNVIMAANFFDMPHLLDKCCENVASMIRGRTSQEMAEILGFEDNMSKEKVDSIRRENVWLGD</sequence>
<dbReference type="InterPro" id="IPR001232">
    <property type="entry name" value="SKP1-like"/>
</dbReference>
<dbReference type="eggNOG" id="KOG1724">
    <property type="taxonomic scope" value="Eukaryota"/>
</dbReference>
<dbReference type="SMR" id="A0A1I7SAW8"/>
<dbReference type="GO" id="GO:0016567">
    <property type="term" value="P:protein ubiquitination"/>
    <property type="evidence" value="ECO:0007669"/>
    <property type="project" value="UniProtKB-UniPathway"/>
</dbReference>
<dbReference type="WBParaSite" id="BXY_1016500.1">
    <property type="protein sequence ID" value="BXY_1016500.1"/>
    <property type="gene ID" value="BXY_1016500"/>
</dbReference>
<reference evidence="8" key="1">
    <citation type="submission" date="2016-11" db="UniProtKB">
        <authorList>
            <consortium name="WormBaseParasite"/>
        </authorList>
    </citation>
    <scope>IDENTIFICATION</scope>
</reference>
<organism evidence="6 8">
    <name type="scientific">Bursaphelenchus xylophilus</name>
    <name type="common">Pinewood nematode worm</name>
    <name type="synonym">Aphelenchoides xylophilus</name>
    <dbReference type="NCBI Taxonomy" id="6326"/>
    <lineage>
        <taxon>Eukaryota</taxon>
        <taxon>Metazoa</taxon>
        <taxon>Ecdysozoa</taxon>
        <taxon>Nematoda</taxon>
        <taxon>Chromadorea</taxon>
        <taxon>Rhabditida</taxon>
        <taxon>Tylenchina</taxon>
        <taxon>Tylenchomorpha</taxon>
        <taxon>Aphelenchoidea</taxon>
        <taxon>Aphelenchoididae</taxon>
        <taxon>Bursaphelenchus</taxon>
    </lineage>
</organism>
<dbReference type="EMBL" id="CAJFDI010000003">
    <property type="protein sequence ID" value="CAD5220213.1"/>
    <property type="molecule type" value="Genomic_DNA"/>
</dbReference>
<name>A0A1I7SAW8_BURXY</name>
<dbReference type="InterPro" id="IPR016897">
    <property type="entry name" value="SKP1"/>
</dbReference>
<dbReference type="EMBL" id="CAJFCV020000003">
    <property type="protein sequence ID" value="CAG9106138.1"/>
    <property type="molecule type" value="Genomic_DNA"/>
</dbReference>
<evidence type="ECO:0000256" key="3">
    <source>
        <dbReference type="PIRNR" id="PIRNR028729"/>
    </source>
</evidence>
<dbReference type="Pfam" id="PF01466">
    <property type="entry name" value="Skp1"/>
    <property type="match status" value="1"/>
</dbReference>
<reference evidence="5" key="2">
    <citation type="submission" date="2020-09" db="EMBL/GenBank/DDBJ databases">
        <authorList>
            <person name="Kikuchi T."/>
        </authorList>
    </citation>
    <scope>NUCLEOTIDE SEQUENCE</scope>
    <source>
        <strain evidence="5">Ka4C1</strain>
    </source>
</reference>
<gene>
    <name evidence="5" type="ORF">BXYJ_LOCUS6066</name>
</gene>
<dbReference type="PANTHER" id="PTHR11165">
    <property type="entry name" value="SKP1"/>
    <property type="match status" value="1"/>
</dbReference>
<dbReference type="GO" id="GO:0006511">
    <property type="term" value="P:ubiquitin-dependent protein catabolic process"/>
    <property type="evidence" value="ECO:0007669"/>
    <property type="project" value="InterPro"/>
</dbReference>
<dbReference type="InterPro" id="IPR036296">
    <property type="entry name" value="SKP1-like_dim_sf"/>
</dbReference>
<dbReference type="SUPFAM" id="SSF54695">
    <property type="entry name" value="POZ domain"/>
    <property type="match status" value="1"/>
</dbReference>
<evidence type="ECO:0000313" key="5">
    <source>
        <dbReference type="EMBL" id="CAD5220213.1"/>
    </source>
</evidence>
<evidence type="ECO:0000313" key="6">
    <source>
        <dbReference type="Proteomes" id="UP000095284"/>
    </source>
</evidence>
<accession>A0A1I7SAW8</accession>
<dbReference type="Proteomes" id="UP000582659">
    <property type="component" value="Unassembled WGS sequence"/>
</dbReference>
<protein>
    <recommendedName>
        <fullName evidence="3">Skp1-related protein</fullName>
    </recommendedName>
</protein>
<dbReference type="PIRSF" id="PIRSF028729">
    <property type="entry name" value="E3_ubiquit_lig_SCF_Skp"/>
    <property type="match status" value="1"/>
</dbReference>
<comment type="function">
    <text evidence="3">Probable essential component of SCF (SKP1-CUL1-F-box protein) E3 ubiquitin-protein ligase complexes, which mediate the ubiquitination and subsequent proteasomal degradation of target proteins. Regulates cell proliferation during embryonic and larval development.</text>
</comment>
<dbReference type="InterPro" id="IPR016072">
    <property type="entry name" value="Skp1_comp_dimer"/>
</dbReference>
<evidence type="ECO:0000313" key="8">
    <source>
        <dbReference type="WBParaSite" id="BXY_1016500.1"/>
    </source>
</evidence>